<dbReference type="GO" id="GO:0005524">
    <property type="term" value="F:ATP binding"/>
    <property type="evidence" value="ECO:0007669"/>
    <property type="project" value="UniProtKB-KW"/>
</dbReference>
<evidence type="ECO:0000256" key="7">
    <source>
        <dbReference type="ARBA" id="ARBA00022741"/>
    </source>
</evidence>
<evidence type="ECO:0000256" key="10">
    <source>
        <dbReference type="ARBA" id="ARBA00023157"/>
    </source>
</evidence>
<gene>
    <name evidence="11" type="primary">gshA</name>
    <name evidence="11" type="ORF">XCCB100_0801</name>
</gene>
<proteinExistence type="inferred from homology"/>
<evidence type="ECO:0000256" key="8">
    <source>
        <dbReference type="ARBA" id="ARBA00022840"/>
    </source>
</evidence>
<dbReference type="Pfam" id="PF04107">
    <property type="entry name" value="GCS2"/>
    <property type="match status" value="1"/>
</dbReference>
<dbReference type="Proteomes" id="UP000001188">
    <property type="component" value="Chromosome"/>
</dbReference>
<dbReference type="GO" id="GO:0004357">
    <property type="term" value="F:glutamate-cysteine ligase activity"/>
    <property type="evidence" value="ECO:0007669"/>
    <property type="project" value="UniProtKB-EC"/>
</dbReference>
<comment type="pathway">
    <text evidence="1">Sulfur metabolism; glutathione biosynthesis; glutathione from L-cysteine and L-glutamate: step 1/2.</text>
</comment>
<dbReference type="InterPro" id="IPR011556">
    <property type="entry name" value="Glut_cys_lig_pln_type"/>
</dbReference>
<evidence type="ECO:0000313" key="11">
    <source>
        <dbReference type="EMBL" id="CAP50142.1"/>
    </source>
</evidence>
<keyword evidence="5 11" id="KW-0436">Ligase</keyword>
<dbReference type="KEGG" id="xca:xcc-b100_0801"/>
<dbReference type="GO" id="GO:0006750">
    <property type="term" value="P:glutathione biosynthetic process"/>
    <property type="evidence" value="ECO:0007669"/>
    <property type="project" value="UniProtKB-KW"/>
</dbReference>
<organism evidence="11 12">
    <name type="scientific">Xanthomonas campestris pv. campestris (strain B100)</name>
    <dbReference type="NCBI Taxonomy" id="509169"/>
    <lineage>
        <taxon>Bacteria</taxon>
        <taxon>Pseudomonadati</taxon>
        <taxon>Pseudomonadota</taxon>
        <taxon>Gammaproteobacteria</taxon>
        <taxon>Lysobacterales</taxon>
        <taxon>Lysobacteraceae</taxon>
        <taxon>Xanthomonas</taxon>
    </lineage>
</organism>
<evidence type="ECO:0000256" key="4">
    <source>
        <dbReference type="ARBA" id="ARBA00012220"/>
    </source>
</evidence>
<evidence type="ECO:0000256" key="2">
    <source>
        <dbReference type="ARBA" id="ARBA00010253"/>
    </source>
</evidence>
<comment type="subunit">
    <text evidence="3">Homodimer or monomer when oxidized or reduced, respectively.</text>
</comment>
<protein>
    <recommendedName>
        <fullName evidence="4">glutamate--cysteine ligase</fullName>
        <ecNumber evidence="4">6.3.2.2</ecNumber>
    </recommendedName>
</protein>
<dbReference type="EMBL" id="AM920689">
    <property type="protein sequence ID" value="CAP50142.1"/>
    <property type="molecule type" value="Genomic_DNA"/>
</dbReference>
<dbReference type="SUPFAM" id="SSF55931">
    <property type="entry name" value="Glutamine synthetase/guanido kinase"/>
    <property type="match status" value="1"/>
</dbReference>
<dbReference type="PANTHER" id="PTHR34378">
    <property type="entry name" value="GLUTAMATE--CYSTEINE LIGASE, CHLOROPLASTIC"/>
    <property type="match status" value="1"/>
</dbReference>
<dbReference type="AlphaFoldDB" id="B0RNV7"/>
<keyword evidence="9" id="KW-0809">Transit peptide</keyword>
<dbReference type="EC" id="6.3.2.2" evidence="4"/>
<dbReference type="HOGENOM" id="CLU_026610_0_0_6"/>
<evidence type="ECO:0000256" key="3">
    <source>
        <dbReference type="ARBA" id="ARBA00011153"/>
    </source>
</evidence>
<comment type="similarity">
    <text evidence="2">Belongs to the carboxylate-amine ligase family. Glutamate--cysteine ligase type 2 subfamily.</text>
</comment>
<reference evidence="11 12" key="1">
    <citation type="journal article" date="2008" name="J. Biotechnol.">
        <title>The genome of Xanthomonas campestris pv. campestris B100 and its use for the reconstruction of metabolic pathways involved in xanthan biosynthesis.</title>
        <authorList>
            <person name="Vorholter F.J."/>
            <person name="Schneiker S."/>
            <person name="Goesmann A."/>
            <person name="Krause L."/>
            <person name="Bekel T."/>
            <person name="Kaiser O."/>
            <person name="Linke B."/>
            <person name="Patschkowski T."/>
            <person name="Ruckert C."/>
            <person name="Schmid J."/>
            <person name="Sidhu V.K."/>
            <person name="Sieber V."/>
            <person name="Tauch A."/>
            <person name="Watt S.A."/>
            <person name="Weisshaar B."/>
            <person name="Becker A."/>
            <person name="Niehaus K."/>
            <person name="Puhler A."/>
        </authorList>
    </citation>
    <scope>NUCLEOTIDE SEQUENCE [LARGE SCALE GENOMIC DNA]</scope>
    <source>
        <strain evidence="11 12">B100</strain>
    </source>
</reference>
<keyword evidence="7" id="KW-0547">Nucleotide-binding</keyword>
<evidence type="ECO:0000256" key="1">
    <source>
        <dbReference type="ARBA" id="ARBA00005006"/>
    </source>
</evidence>
<keyword evidence="6" id="KW-0317">Glutathione biosynthesis</keyword>
<dbReference type="InterPro" id="IPR006336">
    <property type="entry name" value="GCS2"/>
</dbReference>
<evidence type="ECO:0000256" key="6">
    <source>
        <dbReference type="ARBA" id="ARBA00022684"/>
    </source>
</evidence>
<keyword evidence="8" id="KW-0067">ATP-binding</keyword>
<evidence type="ECO:0000256" key="5">
    <source>
        <dbReference type="ARBA" id="ARBA00022598"/>
    </source>
</evidence>
<evidence type="ECO:0000256" key="9">
    <source>
        <dbReference type="ARBA" id="ARBA00022946"/>
    </source>
</evidence>
<accession>B0RNV7</accession>
<name>B0RNV7_XANCB</name>
<dbReference type="PANTHER" id="PTHR34378:SF1">
    <property type="entry name" value="GLUTAMATE--CYSTEINE LIGASE, CHLOROPLASTIC"/>
    <property type="match status" value="1"/>
</dbReference>
<dbReference type="InterPro" id="IPR035434">
    <property type="entry name" value="GCL_bact_plant"/>
</dbReference>
<dbReference type="InterPro" id="IPR014746">
    <property type="entry name" value="Gln_synth/guanido_kin_cat_dom"/>
</dbReference>
<sequence>MPGLPSCNAQVNAFSGCCLGSGRHRPALKQPFCATGLPCPSSTAAPSACEWKSHAPSMSPIRARPAVIVRALRWQGAIPTSSHPLSPASVPLSSPSHVAETPITERAELIQVLASGEKPGADWRIGTEHEKFGFRLDDLRPPTFDGERGIEALLVGMTRFGWEQVQENGRTIALLRDGASVTLEPAGQFELSGAAVETLHHTCVETGTHLSEVAEVAGELQLGFLGMGFQPKWRRDEMPWMPKGRYQIMKSYMPKVGSLGLDMMTRTCTVQVNLDYATEADMVKKFRVSLALQPIATALFADSPFTEGKPNGYLSYRSHIWTDTDADRTGMLDFVFDDGFGYERYVDYLLDVPMYFSYRDGVYHDASGQSFRDFMQGKLPVLPGALPTLRDWSDHMTTAFPEVRLKKYLEMRGADAGPWNRLCALPAFWVGLLYDQTALDAAWDLVKDFTLAERHALRDGVPKQALGLPFRNGVVRDLALEAVNIAREGLRRRARLNRDGQDETGFLDVIAEIAETGVTAAERKLALYHGAWKGDIDPVFREFAY</sequence>
<dbReference type="Gene3D" id="3.30.590.20">
    <property type="match status" value="1"/>
</dbReference>
<dbReference type="NCBIfam" id="TIGR01436">
    <property type="entry name" value="glu_cys_lig_pln"/>
    <property type="match status" value="1"/>
</dbReference>
<evidence type="ECO:0000313" key="12">
    <source>
        <dbReference type="Proteomes" id="UP000001188"/>
    </source>
</evidence>
<keyword evidence="10" id="KW-1015">Disulfide bond</keyword>